<evidence type="ECO:0000256" key="1">
    <source>
        <dbReference type="SAM" id="MobiDB-lite"/>
    </source>
</evidence>
<keyword evidence="3" id="KW-1185">Reference proteome</keyword>
<accession>A0A0S4ISH4</accession>
<dbReference type="VEuPathDB" id="TriTrypDB:BSAL_04945"/>
<evidence type="ECO:0000313" key="3">
    <source>
        <dbReference type="Proteomes" id="UP000051952"/>
    </source>
</evidence>
<name>A0A0S4ISH4_BODSA</name>
<protein>
    <submittedName>
        <fullName evidence="2">Uncharacterized protein</fullName>
    </submittedName>
</protein>
<organism evidence="2 3">
    <name type="scientific">Bodo saltans</name>
    <name type="common">Flagellated protozoan</name>
    <dbReference type="NCBI Taxonomy" id="75058"/>
    <lineage>
        <taxon>Eukaryota</taxon>
        <taxon>Discoba</taxon>
        <taxon>Euglenozoa</taxon>
        <taxon>Kinetoplastea</taxon>
        <taxon>Metakinetoplastina</taxon>
        <taxon>Eubodonida</taxon>
        <taxon>Bodonidae</taxon>
        <taxon>Bodo</taxon>
    </lineage>
</organism>
<feature type="compositionally biased region" description="Low complexity" evidence="1">
    <location>
        <begin position="63"/>
        <end position="74"/>
    </location>
</feature>
<dbReference type="AlphaFoldDB" id="A0A0S4ISH4"/>
<dbReference type="EMBL" id="CYKH01000548">
    <property type="protein sequence ID" value="CUG05910.1"/>
    <property type="molecule type" value="Genomic_DNA"/>
</dbReference>
<evidence type="ECO:0000313" key="2">
    <source>
        <dbReference type="EMBL" id="CUG05910.1"/>
    </source>
</evidence>
<gene>
    <name evidence="2" type="ORF">BSAL_04945</name>
</gene>
<proteinExistence type="predicted"/>
<sequence>RRSVDERQLRNDFHDLSLELGKLLDPTMRFDHMMNDLLPRCTAIVDGTIVPVRWRNKVEVESTELGDSSSSSSETDSDHDKKPGNVPFRRKWKELNCSRKKKGVTQIGMVVEWWCTLDDFRNSSQVGAD</sequence>
<feature type="region of interest" description="Disordered" evidence="1">
    <location>
        <begin position="60"/>
        <end position="87"/>
    </location>
</feature>
<reference evidence="3" key="1">
    <citation type="submission" date="2015-09" db="EMBL/GenBank/DDBJ databases">
        <authorList>
            <consortium name="Pathogen Informatics"/>
        </authorList>
    </citation>
    <scope>NUCLEOTIDE SEQUENCE [LARGE SCALE GENOMIC DNA]</scope>
    <source>
        <strain evidence="3">Lake Konstanz</strain>
    </source>
</reference>
<feature type="non-terminal residue" evidence="2">
    <location>
        <position position="1"/>
    </location>
</feature>
<dbReference type="Proteomes" id="UP000051952">
    <property type="component" value="Unassembled WGS sequence"/>
</dbReference>